<keyword evidence="2" id="KW-0812">Transmembrane</keyword>
<evidence type="ECO:0000256" key="3">
    <source>
        <dbReference type="SAM" id="SignalP"/>
    </source>
</evidence>
<dbReference type="Pfam" id="PF04536">
    <property type="entry name" value="TPM_phosphatase"/>
    <property type="match status" value="1"/>
</dbReference>
<feature type="signal peptide" evidence="3">
    <location>
        <begin position="1"/>
        <end position="21"/>
    </location>
</feature>
<feature type="compositionally biased region" description="Gly residues" evidence="1">
    <location>
        <begin position="264"/>
        <end position="285"/>
    </location>
</feature>
<dbReference type="InterPro" id="IPR007621">
    <property type="entry name" value="TPM_dom"/>
</dbReference>
<sequence>MPRLLTALIALLAFTSGGLSAQTYPDYTSLFVNDLAGVIDAEAEARLAERLSSLREETGVEATVLTLSSRAPYAAGETLEDFATGLFNHWGIGLAERNDGILILVVTGEREMRVELGSGYSQDYDTIAQDIVTRVFLPPFRSGDYAAGIEAGTAELDDRIARRRAANLAPLPLEAKPEEAGGLVALAAAALVGLALFRRRLGDMVQRFRRCPSCGRTGLRRARQTIRPATTATPGLERVRTDCPACGWHSERDDRISRIRHRGGGSSGGSFGGGRSSGGGVSGRW</sequence>
<gene>
    <name evidence="5" type="ORF">N5I32_04120</name>
</gene>
<keyword evidence="6" id="KW-1185">Reference proteome</keyword>
<proteinExistence type="predicted"/>
<evidence type="ECO:0000256" key="1">
    <source>
        <dbReference type="SAM" id="MobiDB-lite"/>
    </source>
</evidence>
<name>A0ABT2NIE9_9RHOB</name>
<accession>A0ABT2NIE9</accession>
<organism evidence="5 6">
    <name type="scientific">Albidovulum sediminis</name>
    <dbReference type="NCBI Taxonomy" id="3066345"/>
    <lineage>
        <taxon>Bacteria</taxon>
        <taxon>Pseudomonadati</taxon>
        <taxon>Pseudomonadota</taxon>
        <taxon>Alphaproteobacteria</taxon>
        <taxon>Rhodobacterales</taxon>
        <taxon>Paracoccaceae</taxon>
        <taxon>Albidovulum</taxon>
    </lineage>
</organism>
<feature type="transmembrane region" description="Helical" evidence="2">
    <location>
        <begin position="180"/>
        <end position="197"/>
    </location>
</feature>
<dbReference type="EMBL" id="JAOCQF010000001">
    <property type="protein sequence ID" value="MCT8328698.1"/>
    <property type="molecule type" value="Genomic_DNA"/>
</dbReference>
<keyword evidence="3" id="KW-0732">Signal</keyword>
<dbReference type="Proteomes" id="UP001205601">
    <property type="component" value="Unassembled WGS sequence"/>
</dbReference>
<keyword evidence="2" id="KW-0472">Membrane</keyword>
<protein>
    <submittedName>
        <fullName evidence="5">TPM domain-containing protein</fullName>
    </submittedName>
</protein>
<dbReference type="PANTHER" id="PTHR30373">
    <property type="entry name" value="UPF0603 PROTEIN YGCG"/>
    <property type="match status" value="1"/>
</dbReference>
<dbReference type="RefSeq" id="WP_261494122.1">
    <property type="nucleotide sequence ID" value="NZ_JAOCQF010000001.1"/>
</dbReference>
<evidence type="ECO:0000259" key="4">
    <source>
        <dbReference type="Pfam" id="PF04536"/>
    </source>
</evidence>
<evidence type="ECO:0000313" key="6">
    <source>
        <dbReference type="Proteomes" id="UP001205601"/>
    </source>
</evidence>
<evidence type="ECO:0000313" key="5">
    <source>
        <dbReference type="EMBL" id="MCT8328698.1"/>
    </source>
</evidence>
<evidence type="ECO:0000256" key="2">
    <source>
        <dbReference type="SAM" id="Phobius"/>
    </source>
</evidence>
<dbReference type="Gene3D" id="3.10.310.50">
    <property type="match status" value="1"/>
</dbReference>
<feature type="chain" id="PRO_5045092145" evidence="3">
    <location>
        <begin position="22"/>
        <end position="285"/>
    </location>
</feature>
<keyword evidence="2" id="KW-1133">Transmembrane helix</keyword>
<feature type="region of interest" description="Disordered" evidence="1">
    <location>
        <begin position="259"/>
        <end position="285"/>
    </location>
</feature>
<reference evidence="6" key="1">
    <citation type="submission" date="2023-07" db="EMBL/GenBank/DDBJ databases">
        <title>Defluviimonas sediminis sp. nov., isolated from mangrove sediment.</title>
        <authorList>
            <person name="Liu L."/>
            <person name="Li J."/>
            <person name="Huang Y."/>
            <person name="Pan J."/>
            <person name="Li M."/>
        </authorList>
    </citation>
    <scope>NUCLEOTIDE SEQUENCE [LARGE SCALE GENOMIC DNA]</scope>
    <source>
        <strain evidence="6">FT324</strain>
    </source>
</reference>
<comment type="caution">
    <text evidence="5">The sequence shown here is derived from an EMBL/GenBank/DDBJ whole genome shotgun (WGS) entry which is preliminary data.</text>
</comment>
<dbReference type="PANTHER" id="PTHR30373:SF2">
    <property type="entry name" value="UPF0603 PROTEIN YGCG"/>
    <property type="match status" value="1"/>
</dbReference>
<feature type="domain" description="TPM" evidence="4">
    <location>
        <begin position="32"/>
        <end position="158"/>
    </location>
</feature>